<evidence type="ECO:0000256" key="2">
    <source>
        <dbReference type="ARBA" id="ARBA00005748"/>
    </source>
</evidence>
<dbReference type="AlphaFoldDB" id="A0A0M4EZF6"/>
<comment type="similarity">
    <text evidence="2">Belongs to the NEMP family.</text>
</comment>
<dbReference type="PANTHER" id="PTHR13598">
    <property type="entry name" value="AT07567P-RELATED"/>
    <property type="match status" value="1"/>
</dbReference>
<keyword evidence="5 8" id="KW-1133">Transmembrane helix</keyword>
<dbReference type="Pfam" id="PF10225">
    <property type="entry name" value="NEMP"/>
    <property type="match status" value="1"/>
</dbReference>
<keyword evidence="6 8" id="KW-0472">Membrane</keyword>
<dbReference type="PANTHER" id="PTHR13598:SF1">
    <property type="entry name" value="AT07567P-RELATED"/>
    <property type="match status" value="1"/>
</dbReference>
<keyword evidence="11" id="KW-1185">Reference proteome</keyword>
<organism evidence="10 11">
    <name type="scientific">Drosophila busckii</name>
    <name type="common">Fruit fly</name>
    <dbReference type="NCBI Taxonomy" id="30019"/>
    <lineage>
        <taxon>Eukaryota</taxon>
        <taxon>Metazoa</taxon>
        <taxon>Ecdysozoa</taxon>
        <taxon>Arthropoda</taxon>
        <taxon>Hexapoda</taxon>
        <taxon>Insecta</taxon>
        <taxon>Pterygota</taxon>
        <taxon>Neoptera</taxon>
        <taxon>Endopterygota</taxon>
        <taxon>Diptera</taxon>
        <taxon>Brachycera</taxon>
        <taxon>Muscomorpha</taxon>
        <taxon>Ephydroidea</taxon>
        <taxon>Drosophilidae</taxon>
        <taxon>Drosophila</taxon>
    </lineage>
</organism>
<feature type="non-terminal residue" evidence="10">
    <location>
        <position position="1"/>
    </location>
</feature>
<evidence type="ECO:0000256" key="3">
    <source>
        <dbReference type="ARBA" id="ARBA00022692"/>
    </source>
</evidence>
<keyword evidence="3 8" id="KW-0812">Transmembrane</keyword>
<evidence type="ECO:0000256" key="1">
    <source>
        <dbReference type="ARBA" id="ARBA00004575"/>
    </source>
</evidence>
<protein>
    <submittedName>
        <fullName evidence="10">CG9723</fullName>
    </submittedName>
</protein>
<feature type="transmembrane region" description="Helical" evidence="8">
    <location>
        <begin position="279"/>
        <end position="303"/>
    </location>
</feature>
<dbReference type="GO" id="GO:0005637">
    <property type="term" value="C:nuclear inner membrane"/>
    <property type="evidence" value="ECO:0007669"/>
    <property type="project" value="UniProtKB-SubCell"/>
</dbReference>
<keyword evidence="4 9" id="KW-0732">Signal</keyword>
<gene>
    <name evidence="10" type="ORF">Dbus_chr3Lg1253</name>
</gene>
<evidence type="ECO:0000313" key="11">
    <source>
        <dbReference type="Proteomes" id="UP000494163"/>
    </source>
</evidence>
<dbReference type="Proteomes" id="UP000494163">
    <property type="component" value="Chromosome 3L"/>
</dbReference>
<feature type="transmembrane region" description="Helical" evidence="8">
    <location>
        <begin position="255"/>
        <end position="273"/>
    </location>
</feature>
<evidence type="ECO:0000256" key="4">
    <source>
        <dbReference type="ARBA" id="ARBA00022729"/>
    </source>
</evidence>
<evidence type="ECO:0000256" key="9">
    <source>
        <dbReference type="SAM" id="SignalP"/>
    </source>
</evidence>
<feature type="non-terminal residue" evidence="10">
    <location>
        <position position="382"/>
    </location>
</feature>
<evidence type="ECO:0000256" key="8">
    <source>
        <dbReference type="SAM" id="Phobius"/>
    </source>
</evidence>
<feature type="transmembrane region" description="Helical" evidence="8">
    <location>
        <begin position="192"/>
        <end position="212"/>
    </location>
</feature>
<feature type="signal peptide" evidence="9">
    <location>
        <begin position="1"/>
        <end position="16"/>
    </location>
</feature>
<evidence type="ECO:0000256" key="6">
    <source>
        <dbReference type="ARBA" id="ARBA00023136"/>
    </source>
</evidence>
<sequence>ISMLTVMLLTWQLVVGIEMQTDVVYLTEGNNKDITGNSYGNNMLRIFCYVSKASTLLSLFETNEFRLLIESEDFQQYDGYSPDQVRRHYGEKRSLLSLMFYLRNRKVIQLSPFETRCIGIVSRQPYNVSLQHMAFDRWRLLQLSLGLLIIWNAAQLARKSAFYYLLCMLLGICAGIVLLSWYIKRLLPKHSLVIGALLGSWSLGLYILRQLANNYSIILQSYRNYLLGYVLLTGSISLLLCYRFGTPKHPRTQQIIGWLLQALGCLIVYLSSWHTHACIIIMVLSILAYYFTDSLLWWSKLFYRCKFTRPRRLLTKRECFEQMVTETSQALVKLREHVNSPDCKGWHLMTTLRNPSRFAGFATGDPHLYDEEIEDYSRAIDQ</sequence>
<proteinExistence type="inferred from homology"/>
<name>A0A0M4EZF6_DROBS</name>
<feature type="transmembrane region" description="Helical" evidence="8">
    <location>
        <begin position="224"/>
        <end position="243"/>
    </location>
</feature>
<dbReference type="InterPro" id="IPR019358">
    <property type="entry name" value="NEMP_fam"/>
</dbReference>
<comment type="subcellular location">
    <subcellularLocation>
        <location evidence="1">Nucleus inner membrane</location>
        <topology evidence="1">Multi-pass membrane protein</topology>
        <orientation evidence="1">Nucleoplasmic side</orientation>
    </subcellularLocation>
</comment>
<feature type="transmembrane region" description="Helical" evidence="8">
    <location>
        <begin position="163"/>
        <end position="183"/>
    </location>
</feature>
<evidence type="ECO:0000313" key="10">
    <source>
        <dbReference type="EMBL" id="ALC44087.1"/>
    </source>
</evidence>
<dbReference type="EMBL" id="CP012525">
    <property type="protein sequence ID" value="ALC44087.1"/>
    <property type="molecule type" value="Genomic_DNA"/>
</dbReference>
<evidence type="ECO:0000256" key="7">
    <source>
        <dbReference type="ARBA" id="ARBA00023242"/>
    </source>
</evidence>
<feature type="chain" id="PRO_5005793868" evidence="9">
    <location>
        <begin position="17"/>
        <end position="382"/>
    </location>
</feature>
<reference evidence="10 11" key="1">
    <citation type="submission" date="2015-08" db="EMBL/GenBank/DDBJ databases">
        <title>Ancestral chromatin configuration constrains chromatin evolution on differentiating sex chromosomes in Drosophila.</title>
        <authorList>
            <person name="Zhou Q."/>
            <person name="Bachtrog D."/>
        </authorList>
    </citation>
    <scope>NUCLEOTIDE SEQUENCE [LARGE SCALE GENOMIC DNA]</scope>
    <source>
        <tissue evidence="10">Whole larvae</tissue>
    </source>
</reference>
<accession>A0A0M4EZF6</accession>
<evidence type="ECO:0000256" key="5">
    <source>
        <dbReference type="ARBA" id="ARBA00022989"/>
    </source>
</evidence>
<dbReference type="OrthoDB" id="509138at2759"/>
<keyword evidence="7" id="KW-0539">Nucleus</keyword>
<dbReference type="OMA" id="CYYNGPV"/>